<dbReference type="EMBL" id="CP106982">
    <property type="protein sequence ID" value="UYF92285.1"/>
    <property type="molecule type" value="Genomic_DNA"/>
</dbReference>
<dbReference type="RefSeq" id="WP_037200801.1">
    <property type="nucleotide sequence ID" value="NZ_BAAAYP010000012.1"/>
</dbReference>
<feature type="domain" description="FAD-binding FR-type" evidence="1">
    <location>
        <begin position="10"/>
        <end position="115"/>
    </location>
</feature>
<dbReference type="PANTHER" id="PTHR30157">
    <property type="entry name" value="FERRIC REDUCTASE, NADPH-DEPENDENT"/>
    <property type="match status" value="1"/>
</dbReference>
<evidence type="ECO:0000259" key="1">
    <source>
        <dbReference type="PROSITE" id="PS51384"/>
    </source>
</evidence>
<dbReference type="Proteomes" id="UP001163947">
    <property type="component" value="Chromosome"/>
</dbReference>
<dbReference type="CDD" id="cd06193">
    <property type="entry name" value="siderophore_interacting"/>
    <property type="match status" value="1"/>
</dbReference>
<dbReference type="InterPro" id="IPR039261">
    <property type="entry name" value="FNR_nucleotide-bd"/>
</dbReference>
<accession>A0A5M3YH60</accession>
<dbReference type="InterPro" id="IPR007037">
    <property type="entry name" value="SIP_rossman_dom"/>
</dbReference>
<sequence>MEVGVAPKTPRSTTLTVTGSERLTPHLVRVHFGGPGFDEFEPGPYTDSYVKLELEAGGGTVLRTYTVRAVNPRSRQIAIDFVVHGDHGVAGPWAASVRPGQTVVVRGPGGAYRPDPEADWHLLAGDDTAIPAVAAALEALAPDAVGRVFLEVTDAADAIDLAAPPGVEVTWLHRGSGAGAVGPDLSGANAPLVAAVTGAEWLPGDPHVFIHGEAETVMHHLRPYIRKTRGVPAARASISGYWRRGRSEEGFREWKRELATVEAR</sequence>
<name>A0A5M3YH60_9NOCA</name>
<evidence type="ECO:0000313" key="5">
    <source>
        <dbReference type="Proteomes" id="UP001163947"/>
    </source>
</evidence>
<dbReference type="Gene3D" id="3.40.50.80">
    <property type="entry name" value="Nucleotide-binding domain of ferredoxin-NADP reductase (FNR) module"/>
    <property type="match status" value="1"/>
</dbReference>
<dbReference type="GeneID" id="83622249"/>
<dbReference type="InterPro" id="IPR039374">
    <property type="entry name" value="SIP_fam"/>
</dbReference>
<organism evidence="3 5">
    <name type="scientific">Rhodococcus aetherivorans</name>
    <dbReference type="NCBI Taxonomy" id="191292"/>
    <lineage>
        <taxon>Bacteria</taxon>
        <taxon>Bacillati</taxon>
        <taxon>Actinomycetota</taxon>
        <taxon>Actinomycetes</taxon>
        <taxon>Mycobacteriales</taxon>
        <taxon>Nocardiaceae</taxon>
        <taxon>Rhodococcus</taxon>
    </lineage>
</organism>
<keyword evidence="4" id="KW-1185">Reference proteome</keyword>
<dbReference type="PANTHER" id="PTHR30157:SF0">
    <property type="entry name" value="NADPH-DEPENDENT FERRIC-CHELATE REDUCTASE"/>
    <property type="match status" value="1"/>
</dbReference>
<dbReference type="GO" id="GO:0016491">
    <property type="term" value="F:oxidoreductase activity"/>
    <property type="evidence" value="ECO:0007669"/>
    <property type="project" value="InterPro"/>
</dbReference>
<reference evidence="2 4" key="1">
    <citation type="journal article" date="2018" name="Biodegradation">
        <title>1,4-Dioxane degradation characteristics of Rhodococcus aetherivorans JCM 14343.</title>
        <authorList>
            <person name="Inoue D."/>
            <person name="Tsunoda T."/>
            <person name="Yamamoto N."/>
            <person name="Ike M."/>
            <person name="Sei K."/>
        </authorList>
    </citation>
    <scope>NUCLEOTIDE SEQUENCE [LARGE SCALE GENOMIC DNA]</scope>
    <source>
        <strain evidence="2 4">JCM 14343</strain>
    </source>
</reference>
<reference evidence="2" key="2">
    <citation type="submission" date="2019-10" db="EMBL/GenBank/DDBJ databases">
        <title>Draft genome sequence of Rhodococcus aetherivorans JCM 14343.</title>
        <authorList>
            <person name="Inoue D."/>
            <person name="Nakazawa M."/>
            <person name="Yamamoto N."/>
            <person name="Sei K."/>
            <person name="Ike M."/>
        </authorList>
    </citation>
    <scope>NUCLEOTIDE SEQUENCE</scope>
    <source>
        <strain evidence="2">JCM 14343</strain>
    </source>
</reference>
<dbReference type="InterPro" id="IPR017938">
    <property type="entry name" value="Riboflavin_synthase-like_b-brl"/>
</dbReference>
<proteinExistence type="predicted"/>
<dbReference type="PROSITE" id="PS51384">
    <property type="entry name" value="FAD_FR"/>
    <property type="match status" value="1"/>
</dbReference>
<dbReference type="Pfam" id="PF08021">
    <property type="entry name" value="FAD_binding_9"/>
    <property type="match status" value="1"/>
</dbReference>
<dbReference type="AlphaFoldDB" id="A0A5M3YH60"/>
<reference evidence="3" key="3">
    <citation type="submission" date="2022-09" db="EMBL/GenBank/DDBJ databases">
        <title>The genome sequence of Rhodococcus aetherivorans N1.</title>
        <authorList>
            <person name="Jiang W."/>
        </authorList>
    </citation>
    <scope>NUCLEOTIDE SEQUENCE</scope>
    <source>
        <strain evidence="3">N1</strain>
    </source>
</reference>
<dbReference type="Gene3D" id="2.40.30.10">
    <property type="entry name" value="Translation factors"/>
    <property type="match status" value="1"/>
</dbReference>
<evidence type="ECO:0000313" key="4">
    <source>
        <dbReference type="Proteomes" id="UP000325466"/>
    </source>
</evidence>
<dbReference type="SUPFAM" id="SSF63380">
    <property type="entry name" value="Riboflavin synthase domain-like"/>
    <property type="match status" value="1"/>
</dbReference>
<evidence type="ECO:0000313" key="2">
    <source>
        <dbReference type="EMBL" id="GES38895.1"/>
    </source>
</evidence>
<protein>
    <submittedName>
        <fullName evidence="2">Iron utilization protein</fullName>
    </submittedName>
    <submittedName>
        <fullName evidence="3">Siderophore-interacting protein</fullName>
    </submittedName>
</protein>
<dbReference type="InterPro" id="IPR017927">
    <property type="entry name" value="FAD-bd_FR_type"/>
</dbReference>
<dbReference type="EMBL" id="BLAH01000103">
    <property type="protein sequence ID" value="GES38895.1"/>
    <property type="molecule type" value="Genomic_DNA"/>
</dbReference>
<dbReference type="Pfam" id="PF04954">
    <property type="entry name" value="SIP"/>
    <property type="match status" value="1"/>
</dbReference>
<gene>
    <name evidence="3" type="ORF">OCS65_17490</name>
    <name evidence="2" type="ORF">RAJCM14343_4163</name>
</gene>
<dbReference type="Proteomes" id="UP000325466">
    <property type="component" value="Unassembled WGS sequence"/>
</dbReference>
<evidence type="ECO:0000313" key="3">
    <source>
        <dbReference type="EMBL" id="UYF92285.1"/>
    </source>
</evidence>
<dbReference type="InterPro" id="IPR013113">
    <property type="entry name" value="SIP_FAD-bd"/>
</dbReference>